<reference evidence="2" key="1">
    <citation type="submission" date="2025-08" db="UniProtKB">
        <authorList>
            <consortium name="RefSeq"/>
        </authorList>
    </citation>
    <scope>IDENTIFICATION</scope>
    <source>
        <tissue evidence="2">Muscle</tissue>
    </source>
</reference>
<protein>
    <submittedName>
        <fullName evidence="2">Kinesin-like protein KIF1A</fullName>
    </submittedName>
</protein>
<accession>A0A9R0AYN2</accession>
<gene>
    <name evidence="2" type="primary">LOC122145418</name>
</gene>
<dbReference type="GeneID" id="122145418"/>
<feature type="domain" description="Kinesin-like" evidence="1">
    <location>
        <begin position="15"/>
        <end position="118"/>
    </location>
</feature>
<dbReference type="KEGG" id="ccar:122145418"/>
<dbReference type="Pfam" id="PF12473">
    <property type="entry name" value="DUF3694"/>
    <property type="match status" value="1"/>
</dbReference>
<dbReference type="InterPro" id="IPR022164">
    <property type="entry name" value="Kinesin-like"/>
</dbReference>
<dbReference type="RefSeq" id="XP_042615130.1">
    <property type="nucleotide sequence ID" value="XM_042759196.1"/>
</dbReference>
<dbReference type="Proteomes" id="UP001155660">
    <property type="component" value="Chromosome A6"/>
</dbReference>
<evidence type="ECO:0000313" key="2">
    <source>
        <dbReference type="RefSeq" id="XP_042615130.1"/>
    </source>
</evidence>
<name>A0A9R0AYN2_CYPCA</name>
<dbReference type="OrthoDB" id="3176171at2759"/>
<dbReference type="AlphaFoldDB" id="A0A9R0AYN2"/>
<organism evidence="2">
    <name type="scientific">Cyprinus carpio</name>
    <name type="common">Common carp</name>
    <dbReference type="NCBI Taxonomy" id="7962"/>
    <lineage>
        <taxon>Eukaryota</taxon>
        <taxon>Metazoa</taxon>
        <taxon>Chordata</taxon>
        <taxon>Craniata</taxon>
        <taxon>Vertebrata</taxon>
        <taxon>Euteleostomi</taxon>
        <taxon>Actinopterygii</taxon>
        <taxon>Neopterygii</taxon>
        <taxon>Teleostei</taxon>
        <taxon>Ostariophysi</taxon>
        <taxon>Cypriniformes</taxon>
        <taxon>Cyprinidae</taxon>
        <taxon>Cyprininae</taxon>
        <taxon>Cyprinus</taxon>
    </lineage>
</organism>
<evidence type="ECO:0000259" key="1">
    <source>
        <dbReference type="Pfam" id="PF12473"/>
    </source>
</evidence>
<proteinExistence type="predicted"/>
<sequence length="138" mass="15782">MTRRQFPMSLPLAKPVEGMRELVVGRIRNTPEADETIIDPNILSLNILSAGYIRPAHDDRQFLDSDIPSISLGINPRTFYHFEAAWDSSMHNSLLLNRVTPYGEKIYMTLSAYLEVTKAIHLFIGGDEKFIWEGYRPT</sequence>